<proteinExistence type="predicted"/>
<reference evidence="2" key="1">
    <citation type="submission" date="2015-11" db="EMBL/GenBank/DDBJ databases">
        <title>De novo transcriptome assembly of four potential Pierce s Disease insect vectors from Arizona vineyards.</title>
        <authorList>
            <person name="Tassone E.E."/>
        </authorList>
    </citation>
    <scope>NUCLEOTIDE SEQUENCE</scope>
</reference>
<feature type="domain" description="CUE" evidence="1">
    <location>
        <begin position="3"/>
        <end position="45"/>
    </location>
</feature>
<name>A0A1B6FQ27_9HEMI</name>
<evidence type="ECO:0000259" key="1">
    <source>
        <dbReference type="PROSITE" id="PS51140"/>
    </source>
</evidence>
<dbReference type="GO" id="GO:0043130">
    <property type="term" value="F:ubiquitin binding"/>
    <property type="evidence" value="ECO:0007669"/>
    <property type="project" value="InterPro"/>
</dbReference>
<dbReference type="EMBL" id="GECZ01017489">
    <property type="protein sequence ID" value="JAS52280.1"/>
    <property type="molecule type" value="Transcribed_RNA"/>
</dbReference>
<protein>
    <recommendedName>
        <fullName evidence="1">CUE domain-containing protein</fullName>
    </recommendedName>
</protein>
<sequence>MSVNTAIVRQLKEIFPSMEEDFLSGLCEAYSLEEIDMDELVDLVMGFQNPGVQDQSTQNSFQNSVQNLDHQVCNEDGFQYQSIENVISDVIQNNIHNLSPEVENNDIPYPEAIVFNTEQEMISVLSGTEDDSIVIENEILVGSAPATDGGGGGNCINTVESSAKSETNESNVISVDNQLEDSVNVMSKGCISSELESLENKKGKCEYESESSKLQDQLGSAEELSVEACIRYLWAEDGDYIAPVETVDSQTISQNSIKEAFHNKVTTKTNKFNTQPSNSRNNCSLELPETMSEETLQNPGCSSKLSVRIQISHQRRRSKVLSRRSFDSVSYDKSPNHWSPKRASLRSCKVKNDEWRLRKILRQRTLSVSHKEKENVQTSPISPSQFDNVESKLSLLSKVLPDAQPEYLMEESRKISNQDELLIFISQSLESHNYPKLELEDSKKMEQFECTVEEFLIGIPDPVKEFSDNY</sequence>
<gene>
    <name evidence="2" type="ORF">g.23821</name>
</gene>
<evidence type="ECO:0000313" key="2">
    <source>
        <dbReference type="EMBL" id="JAS52280.1"/>
    </source>
</evidence>
<dbReference type="AlphaFoldDB" id="A0A1B6FQ27"/>
<dbReference type="PROSITE" id="PS51140">
    <property type="entry name" value="CUE"/>
    <property type="match status" value="1"/>
</dbReference>
<accession>A0A1B6FQ27</accession>
<feature type="non-terminal residue" evidence="2">
    <location>
        <position position="470"/>
    </location>
</feature>
<organism evidence="2">
    <name type="scientific">Cuerna arida</name>
    <dbReference type="NCBI Taxonomy" id="1464854"/>
    <lineage>
        <taxon>Eukaryota</taxon>
        <taxon>Metazoa</taxon>
        <taxon>Ecdysozoa</taxon>
        <taxon>Arthropoda</taxon>
        <taxon>Hexapoda</taxon>
        <taxon>Insecta</taxon>
        <taxon>Pterygota</taxon>
        <taxon>Neoptera</taxon>
        <taxon>Paraneoptera</taxon>
        <taxon>Hemiptera</taxon>
        <taxon>Auchenorrhyncha</taxon>
        <taxon>Membracoidea</taxon>
        <taxon>Cicadellidae</taxon>
        <taxon>Cicadellinae</taxon>
        <taxon>Proconiini</taxon>
        <taxon>Cuerna</taxon>
    </lineage>
</organism>
<dbReference type="InterPro" id="IPR003892">
    <property type="entry name" value="CUE"/>
</dbReference>